<dbReference type="InterPro" id="IPR036583">
    <property type="entry name" value="23S_rRNA_IVS_sf"/>
</dbReference>
<dbReference type="Proteomes" id="UP000613193">
    <property type="component" value="Unassembled WGS sequence"/>
</dbReference>
<dbReference type="PANTHER" id="PTHR38471">
    <property type="entry name" value="FOUR HELIX BUNDLE PROTEIN"/>
    <property type="match status" value="1"/>
</dbReference>
<reference evidence="1" key="1">
    <citation type="submission" date="2020-12" db="EMBL/GenBank/DDBJ databases">
        <title>Bacterial novel species Mucilaginibacter sp. SD-g isolated from soil.</title>
        <authorList>
            <person name="Jung H.-Y."/>
        </authorList>
    </citation>
    <scope>NUCLEOTIDE SEQUENCE</scope>
    <source>
        <strain evidence="1">SD-g</strain>
    </source>
</reference>
<evidence type="ECO:0000313" key="1">
    <source>
        <dbReference type="EMBL" id="MBK0378371.1"/>
    </source>
</evidence>
<organism evidence="1 2">
    <name type="scientific">Mucilaginibacter segetis</name>
    <dbReference type="NCBI Taxonomy" id="2793071"/>
    <lineage>
        <taxon>Bacteria</taxon>
        <taxon>Pseudomonadati</taxon>
        <taxon>Bacteroidota</taxon>
        <taxon>Sphingobacteriia</taxon>
        <taxon>Sphingobacteriales</taxon>
        <taxon>Sphingobacteriaceae</taxon>
        <taxon>Mucilaginibacter</taxon>
    </lineage>
</organism>
<dbReference type="RefSeq" id="WP_200064102.1">
    <property type="nucleotide sequence ID" value="NZ_JAEHFW010000001.1"/>
</dbReference>
<dbReference type="AlphaFoldDB" id="A0A934PSG1"/>
<protein>
    <submittedName>
        <fullName evidence="1">Four helix bundle protein</fullName>
    </submittedName>
</protein>
<comment type="caution">
    <text evidence="1">The sequence shown here is derived from an EMBL/GenBank/DDBJ whole genome shotgun (WGS) entry which is preliminary data.</text>
</comment>
<keyword evidence="2" id="KW-1185">Reference proteome</keyword>
<name>A0A934PSG1_9SPHI</name>
<evidence type="ECO:0000313" key="2">
    <source>
        <dbReference type="Proteomes" id="UP000613193"/>
    </source>
</evidence>
<dbReference type="EMBL" id="JAEHFW010000001">
    <property type="protein sequence ID" value="MBK0378371.1"/>
    <property type="molecule type" value="Genomic_DNA"/>
</dbReference>
<dbReference type="CDD" id="cd16377">
    <property type="entry name" value="23S_rRNA_IVP_like"/>
    <property type="match status" value="1"/>
</dbReference>
<dbReference type="NCBIfam" id="TIGR02436">
    <property type="entry name" value="four helix bundle protein"/>
    <property type="match status" value="1"/>
</dbReference>
<dbReference type="Gene3D" id="1.20.1440.60">
    <property type="entry name" value="23S rRNA-intervening sequence"/>
    <property type="match status" value="1"/>
</dbReference>
<proteinExistence type="predicted"/>
<accession>A0A934PSG1</accession>
<gene>
    <name evidence="1" type="ORF">I5M19_03580</name>
</gene>
<sequence length="117" mass="13468">MPFKFENLQVWRKALDLTEDINNLAKINFPKDELFVLTSQIKRAADSVVLNIAEGCTGQTNATFKLFLGYALRSAIEVVSCLFIAKKRNIIKETDFQQLYNEYEILCKMRTALRNSL</sequence>
<dbReference type="SUPFAM" id="SSF158446">
    <property type="entry name" value="IVS-encoded protein-like"/>
    <property type="match status" value="1"/>
</dbReference>
<dbReference type="InterPro" id="IPR012657">
    <property type="entry name" value="23S_rRNA-intervening_sequence"/>
</dbReference>
<dbReference type="PANTHER" id="PTHR38471:SF2">
    <property type="entry name" value="FOUR HELIX BUNDLE PROTEIN"/>
    <property type="match status" value="1"/>
</dbReference>
<dbReference type="Pfam" id="PF05635">
    <property type="entry name" value="23S_rRNA_IVP"/>
    <property type="match status" value="1"/>
</dbReference>